<gene>
    <name evidence="6" type="ORF">CGK74_11980</name>
</gene>
<keyword evidence="2" id="KW-0808">Transferase</keyword>
<evidence type="ECO:0008006" key="8">
    <source>
        <dbReference type="Google" id="ProtNLM"/>
    </source>
</evidence>
<reference evidence="6 7" key="1">
    <citation type="submission" date="2017-07" db="EMBL/GenBank/DDBJ databases">
        <title>Thauera sp. KNDSS-Mac4 genome sequence and assembly.</title>
        <authorList>
            <person name="Mayilraj S."/>
        </authorList>
    </citation>
    <scope>NUCLEOTIDE SEQUENCE [LARGE SCALE GENOMIC DNA]</scope>
    <source>
        <strain evidence="6 7">KNDSS-Mac4</strain>
    </source>
</reference>
<feature type="domain" description="HipA N-terminal subdomain 1" evidence="5">
    <location>
        <begin position="15"/>
        <end position="115"/>
    </location>
</feature>
<evidence type="ECO:0000313" key="6">
    <source>
        <dbReference type="EMBL" id="OYD53659.1"/>
    </source>
</evidence>
<dbReference type="InterPro" id="IPR052028">
    <property type="entry name" value="HipA_Ser/Thr_kinase"/>
</dbReference>
<evidence type="ECO:0000259" key="5">
    <source>
        <dbReference type="Pfam" id="PF13657"/>
    </source>
</evidence>
<dbReference type="RefSeq" id="WP_094268703.1">
    <property type="nucleotide sequence ID" value="NZ_NOIH01000013.1"/>
</dbReference>
<dbReference type="GO" id="GO:0005829">
    <property type="term" value="C:cytosol"/>
    <property type="evidence" value="ECO:0007669"/>
    <property type="project" value="TreeGrafter"/>
</dbReference>
<dbReference type="OrthoDB" id="9805913at2"/>
<evidence type="ECO:0000256" key="2">
    <source>
        <dbReference type="ARBA" id="ARBA00022679"/>
    </source>
</evidence>
<dbReference type="EMBL" id="NOIH01000013">
    <property type="protein sequence ID" value="OYD53659.1"/>
    <property type="molecule type" value="Genomic_DNA"/>
</dbReference>
<dbReference type="GO" id="GO:0004674">
    <property type="term" value="F:protein serine/threonine kinase activity"/>
    <property type="evidence" value="ECO:0007669"/>
    <property type="project" value="TreeGrafter"/>
</dbReference>
<dbReference type="PANTHER" id="PTHR37419:SF8">
    <property type="entry name" value="TOXIN YJJJ"/>
    <property type="match status" value="1"/>
</dbReference>
<organism evidence="6 7">
    <name type="scientific">Thauera propionica</name>
    <dbReference type="NCBI Taxonomy" id="2019431"/>
    <lineage>
        <taxon>Bacteria</taxon>
        <taxon>Pseudomonadati</taxon>
        <taxon>Pseudomonadota</taxon>
        <taxon>Betaproteobacteria</taxon>
        <taxon>Rhodocyclales</taxon>
        <taxon>Zoogloeaceae</taxon>
        <taxon>Thauera</taxon>
    </lineage>
</organism>
<dbReference type="AlphaFoldDB" id="A0A235EX87"/>
<accession>A0A235EX87</accession>
<feature type="domain" description="HipA-like C-terminal" evidence="4">
    <location>
        <begin position="157"/>
        <end position="377"/>
    </location>
</feature>
<dbReference type="Pfam" id="PF07804">
    <property type="entry name" value="HipA_C"/>
    <property type="match status" value="1"/>
</dbReference>
<sequence length="407" mass="45387">MQKLLVIYVGWGERWVLGTLAAHQRTMLFEYSPDALRRGLELSPRHLKLRPEAYGDFPAFQHGLPGLIADCLPDGWGLLLMDRFFKKHWNRDAYQITALDRLAFLGNRTMGALIFEPEKVGLEQADVDLLTLATNVRDVVDDLAESALNQLVLVGGSPQGARPKALVRYDPDSGHLSTLETAPGTDWLVKFPARGEHAEVCALEHAYAEMARMSGLNMPRTQYFPLAKGLAAFAIERFDRVGNLRVPMHTLAGALHANYQIPSVDYQTMLRMTRFMTRSEGEVHKAFERCVFNVVFNNRDDHSKNFSYCLSEEGRWALAPGYDLTFCEGPGGEHQMAVEGEGRSPGRPELLKLAKASGVPLGTASAIIDRVAESAVQFAKVIHEYPVRRNTRRHVQAAISANLSRMS</sequence>
<comment type="caution">
    <text evidence="6">The sequence shown here is derived from an EMBL/GenBank/DDBJ whole genome shotgun (WGS) entry which is preliminary data.</text>
</comment>
<keyword evidence="7" id="KW-1185">Reference proteome</keyword>
<proteinExistence type="inferred from homology"/>
<dbReference type="Proteomes" id="UP000215181">
    <property type="component" value="Unassembled WGS sequence"/>
</dbReference>
<dbReference type="InterPro" id="IPR017508">
    <property type="entry name" value="HipA_N1"/>
</dbReference>
<dbReference type="Pfam" id="PF13657">
    <property type="entry name" value="Couple_hipA"/>
    <property type="match status" value="1"/>
</dbReference>
<protein>
    <recommendedName>
        <fullName evidence="8">Phosphatidylinositol kinase</fullName>
    </recommendedName>
</protein>
<evidence type="ECO:0000256" key="3">
    <source>
        <dbReference type="ARBA" id="ARBA00022777"/>
    </source>
</evidence>
<evidence type="ECO:0000256" key="1">
    <source>
        <dbReference type="ARBA" id="ARBA00010164"/>
    </source>
</evidence>
<evidence type="ECO:0000313" key="7">
    <source>
        <dbReference type="Proteomes" id="UP000215181"/>
    </source>
</evidence>
<evidence type="ECO:0000259" key="4">
    <source>
        <dbReference type="Pfam" id="PF07804"/>
    </source>
</evidence>
<comment type="similarity">
    <text evidence="1">Belongs to the HipA Ser/Thr kinase family.</text>
</comment>
<dbReference type="InterPro" id="IPR012893">
    <property type="entry name" value="HipA-like_C"/>
</dbReference>
<name>A0A235EX87_9RHOO</name>
<keyword evidence="3" id="KW-0418">Kinase</keyword>
<dbReference type="PANTHER" id="PTHR37419">
    <property type="entry name" value="SERINE/THREONINE-PROTEIN KINASE TOXIN HIPA"/>
    <property type="match status" value="1"/>
</dbReference>